<dbReference type="AlphaFoldDB" id="A0A9Q3D6L6"/>
<accession>A0A9Q3D6L6</accession>
<keyword evidence="1" id="KW-0732">Signal</keyword>
<feature type="chain" id="PRO_5040167764" description="RxLR effector protein" evidence="1">
    <location>
        <begin position="27"/>
        <end position="179"/>
    </location>
</feature>
<evidence type="ECO:0000256" key="1">
    <source>
        <dbReference type="SAM" id="SignalP"/>
    </source>
</evidence>
<dbReference type="EMBL" id="AVOT02013012">
    <property type="protein sequence ID" value="MBW0495283.1"/>
    <property type="molecule type" value="Genomic_DNA"/>
</dbReference>
<organism evidence="2 3">
    <name type="scientific">Austropuccinia psidii MF-1</name>
    <dbReference type="NCBI Taxonomy" id="1389203"/>
    <lineage>
        <taxon>Eukaryota</taxon>
        <taxon>Fungi</taxon>
        <taxon>Dikarya</taxon>
        <taxon>Basidiomycota</taxon>
        <taxon>Pucciniomycotina</taxon>
        <taxon>Pucciniomycetes</taxon>
        <taxon>Pucciniales</taxon>
        <taxon>Sphaerophragmiaceae</taxon>
        <taxon>Austropuccinia</taxon>
    </lineage>
</organism>
<reference evidence="2" key="1">
    <citation type="submission" date="2021-03" db="EMBL/GenBank/DDBJ databases">
        <title>Draft genome sequence of rust myrtle Austropuccinia psidii MF-1, a brazilian biotype.</title>
        <authorList>
            <person name="Quecine M.C."/>
            <person name="Pachon D.M.R."/>
            <person name="Bonatelli M.L."/>
            <person name="Correr F.H."/>
            <person name="Franceschini L.M."/>
            <person name="Leite T.F."/>
            <person name="Margarido G.R.A."/>
            <person name="Almeida C.A."/>
            <person name="Ferrarezi J.A."/>
            <person name="Labate C.A."/>
        </authorList>
    </citation>
    <scope>NUCLEOTIDE SEQUENCE</scope>
    <source>
        <strain evidence="2">MF-1</strain>
    </source>
</reference>
<sequence>MKCLVNHYSHLFIHLLLATLLSEVLAPTILSKRAFSGLETAKPLRVIDAAGIGGNRGVKESERLGLVLTDWSNFSQEYFSKNQKSDNFERWLQPFLNTKKKVSDPSNLFHKPELQLFLQLWLQKSDDNAIDLKDADVVAQINAIKASLSVYMGNEQMLVIFYKHVAHLLQVKDTVITKH</sequence>
<evidence type="ECO:0000313" key="3">
    <source>
        <dbReference type="Proteomes" id="UP000765509"/>
    </source>
</evidence>
<gene>
    <name evidence="2" type="ORF">O181_034998</name>
</gene>
<feature type="signal peptide" evidence="1">
    <location>
        <begin position="1"/>
        <end position="26"/>
    </location>
</feature>
<comment type="caution">
    <text evidence="2">The sequence shown here is derived from an EMBL/GenBank/DDBJ whole genome shotgun (WGS) entry which is preliminary data.</text>
</comment>
<keyword evidence="3" id="KW-1185">Reference proteome</keyword>
<name>A0A9Q3D6L6_9BASI</name>
<protein>
    <recommendedName>
        <fullName evidence="4">RxLR effector protein</fullName>
    </recommendedName>
</protein>
<evidence type="ECO:0000313" key="2">
    <source>
        <dbReference type="EMBL" id="MBW0495283.1"/>
    </source>
</evidence>
<dbReference type="Proteomes" id="UP000765509">
    <property type="component" value="Unassembled WGS sequence"/>
</dbReference>
<proteinExistence type="predicted"/>
<evidence type="ECO:0008006" key="4">
    <source>
        <dbReference type="Google" id="ProtNLM"/>
    </source>
</evidence>